<evidence type="ECO:0000313" key="2">
    <source>
        <dbReference type="Proteomes" id="UP000033865"/>
    </source>
</evidence>
<dbReference type="InterPro" id="IPR010235">
    <property type="entry name" value="HepT"/>
</dbReference>
<accession>A0A0G2A567</accession>
<evidence type="ECO:0000313" key="1">
    <source>
        <dbReference type="EMBL" id="KKW36052.1"/>
    </source>
</evidence>
<dbReference type="PATRIC" id="fig|1618986.3.peg.362"/>
<dbReference type="Pfam" id="PF08780">
    <property type="entry name" value="NTase_sub_bind"/>
    <property type="match status" value="1"/>
</dbReference>
<dbReference type="GO" id="GO:0016740">
    <property type="term" value="F:transferase activity"/>
    <property type="evidence" value="ECO:0007669"/>
    <property type="project" value="UniProtKB-KW"/>
</dbReference>
<name>A0A0G2A567_9BACT</name>
<keyword evidence="1" id="KW-0808">Transferase</keyword>
<organism evidence="1 2">
    <name type="scientific">Candidatus Uhrbacteria bacterium GW2011_GWC2_53_7</name>
    <dbReference type="NCBI Taxonomy" id="1618986"/>
    <lineage>
        <taxon>Bacteria</taxon>
        <taxon>Candidatus Uhriibacteriota</taxon>
    </lineage>
</organism>
<gene>
    <name evidence="1" type="ORF">UY82_C0031G0004</name>
</gene>
<sequence>MTALETSLEKALKQLRSALDEETNDLVRDAAIQRFEFTVELAWKAIQQWLRGEGIVCNSPKECLKAAFTAGLVKDDERWLTMMEDRNLTSHTYNEKTAEDIFSRLSGYLEPLEGLVQTLKA</sequence>
<dbReference type="Gene3D" id="1.20.120.330">
    <property type="entry name" value="Nucleotidyltransferases domain 2"/>
    <property type="match status" value="1"/>
</dbReference>
<dbReference type="Proteomes" id="UP000033865">
    <property type="component" value="Unassembled WGS sequence"/>
</dbReference>
<reference evidence="1 2" key="1">
    <citation type="journal article" date="2015" name="Nature">
        <title>rRNA introns, odd ribosomes, and small enigmatic genomes across a large radiation of phyla.</title>
        <authorList>
            <person name="Brown C.T."/>
            <person name="Hug L.A."/>
            <person name="Thomas B.C."/>
            <person name="Sharon I."/>
            <person name="Castelle C.J."/>
            <person name="Singh A."/>
            <person name="Wilkins M.J."/>
            <person name="Williams K.H."/>
            <person name="Banfield J.F."/>
        </authorList>
    </citation>
    <scope>NUCLEOTIDE SEQUENCE [LARGE SCALE GENOMIC DNA]</scope>
</reference>
<dbReference type="EMBL" id="LCRN01000031">
    <property type="protein sequence ID" value="KKW36052.1"/>
    <property type="molecule type" value="Genomic_DNA"/>
</dbReference>
<proteinExistence type="predicted"/>
<dbReference type="AlphaFoldDB" id="A0A0G2A567"/>
<comment type="caution">
    <text evidence="1">The sequence shown here is derived from an EMBL/GenBank/DDBJ whole genome shotgun (WGS) entry which is preliminary data.</text>
</comment>
<protein>
    <submittedName>
        <fullName evidence="1">Nucleotidyltransferase substrate binding protein, HI0074 family</fullName>
    </submittedName>
</protein>
<dbReference type="NCBIfam" id="TIGR01987">
    <property type="entry name" value="HI0074"/>
    <property type="match status" value="1"/>
</dbReference>
<dbReference type="SUPFAM" id="SSF81593">
    <property type="entry name" value="Nucleotidyltransferase substrate binding subunit/domain"/>
    <property type="match status" value="1"/>
</dbReference>